<gene>
    <name evidence="2" type="ORF">JSE7799_01797</name>
</gene>
<protein>
    <submittedName>
        <fullName evidence="2">Uncharacterized protein</fullName>
    </submittedName>
</protein>
<reference evidence="2 3" key="1">
    <citation type="submission" date="2015-09" db="EMBL/GenBank/DDBJ databases">
        <authorList>
            <person name="Jackson K.R."/>
            <person name="Lunt B.L."/>
            <person name="Fisher J.N.B."/>
            <person name="Gardner A.V."/>
            <person name="Bailey M.E."/>
            <person name="Deus L.M."/>
            <person name="Earl A.S."/>
            <person name="Gibby P.D."/>
            <person name="Hartmann K.A."/>
            <person name="Liu J.E."/>
            <person name="Manci A.M."/>
            <person name="Nielsen D.A."/>
            <person name="Solomon M.B."/>
            <person name="Breakwell D.P."/>
            <person name="Burnett S.H."/>
            <person name="Grose J.H."/>
        </authorList>
    </citation>
    <scope>NUCLEOTIDE SEQUENCE [LARGE SCALE GENOMIC DNA]</scope>
    <source>
        <strain evidence="2 3">CECT 7799</strain>
    </source>
</reference>
<dbReference type="STRING" id="313367.JSE7799_01797"/>
<accession>A0A0M7B8H0</accession>
<dbReference type="OrthoDB" id="9804614at2"/>
<proteinExistence type="predicted"/>
<dbReference type="AlphaFoldDB" id="A0A0M7B8H0"/>
<name>A0A0M7B8H0_9RHOB</name>
<dbReference type="EMBL" id="CYPR01000109">
    <property type="protein sequence ID" value="CUH39077.1"/>
    <property type="molecule type" value="Genomic_DNA"/>
</dbReference>
<feature type="region of interest" description="Disordered" evidence="1">
    <location>
        <begin position="47"/>
        <end position="77"/>
    </location>
</feature>
<dbReference type="RefSeq" id="WP_055663318.1">
    <property type="nucleotide sequence ID" value="NZ_CYPR01000109.1"/>
</dbReference>
<evidence type="ECO:0000313" key="3">
    <source>
        <dbReference type="Proteomes" id="UP000049455"/>
    </source>
</evidence>
<evidence type="ECO:0000313" key="2">
    <source>
        <dbReference type="EMBL" id="CUH39077.1"/>
    </source>
</evidence>
<evidence type="ECO:0000256" key="1">
    <source>
        <dbReference type="SAM" id="MobiDB-lite"/>
    </source>
</evidence>
<keyword evidence="3" id="KW-1185">Reference proteome</keyword>
<organism evidence="2 3">
    <name type="scientific">Jannaschia seosinensis</name>
    <dbReference type="NCBI Taxonomy" id="313367"/>
    <lineage>
        <taxon>Bacteria</taxon>
        <taxon>Pseudomonadati</taxon>
        <taxon>Pseudomonadota</taxon>
        <taxon>Alphaproteobacteria</taxon>
        <taxon>Rhodobacterales</taxon>
        <taxon>Roseobacteraceae</taxon>
        <taxon>Jannaschia</taxon>
    </lineage>
</organism>
<sequence length="113" mass="12063">MTRALADRICSELPGAKTGDRRAPGRRDWTIGGAVFASLGDDAMALRATDDSSRHTGQTPGADLPGGGAGWEETTYGATERELRDRIALSYDHARRALPGDADDRLPVWTLPG</sequence>
<dbReference type="Proteomes" id="UP000049455">
    <property type="component" value="Unassembled WGS sequence"/>
</dbReference>